<reference evidence="1 2" key="1">
    <citation type="submission" date="2020-08" db="EMBL/GenBank/DDBJ databases">
        <title>Genomic Encyclopedia of Type Strains, Phase IV (KMG-IV): sequencing the most valuable type-strain genomes for metagenomic binning, comparative biology and taxonomic classification.</title>
        <authorList>
            <person name="Goeker M."/>
        </authorList>
    </citation>
    <scope>NUCLEOTIDE SEQUENCE [LARGE SCALE GENOMIC DNA]</scope>
    <source>
        <strain evidence="1 2">DSM 22548</strain>
    </source>
</reference>
<dbReference type="AlphaFoldDB" id="A0A7W5UJF1"/>
<gene>
    <name evidence="1" type="ORF">FHS60_001478</name>
</gene>
<dbReference type="Proteomes" id="UP000541425">
    <property type="component" value="Unassembled WGS sequence"/>
</dbReference>
<evidence type="ECO:0008006" key="3">
    <source>
        <dbReference type="Google" id="ProtNLM"/>
    </source>
</evidence>
<dbReference type="EMBL" id="JACICA010000007">
    <property type="protein sequence ID" value="MBB3703005.1"/>
    <property type="molecule type" value="Genomic_DNA"/>
</dbReference>
<comment type="caution">
    <text evidence="1">The sequence shown here is derived from an EMBL/GenBank/DDBJ whole genome shotgun (WGS) entry which is preliminary data.</text>
</comment>
<dbReference type="InterPro" id="IPR008792">
    <property type="entry name" value="PQQD"/>
</dbReference>
<dbReference type="RefSeq" id="WP_183696905.1">
    <property type="nucleotide sequence ID" value="NZ_JACICA010000007.1"/>
</dbReference>
<dbReference type="InterPro" id="IPR041881">
    <property type="entry name" value="PqqD_sf"/>
</dbReference>
<dbReference type="Pfam" id="PF05402">
    <property type="entry name" value="PqqD"/>
    <property type="match status" value="1"/>
</dbReference>
<protein>
    <recommendedName>
        <fullName evidence="3">PqqD family protein</fullName>
    </recommendedName>
</protein>
<name>A0A7W5UJF1_9BACT</name>
<accession>A0A7W5UJF1</accession>
<organism evidence="1 2">
    <name type="scientific">Alloprevotella rava</name>
    <dbReference type="NCBI Taxonomy" id="671218"/>
    <lineage>
        <taxon>Bacteria</taxon>
        <taxon>Pseudomonadati</taxon>
        <taxon>Bacteroidota</taxon>
        <taxon>Bacteroidia</taxon>
        <taxon>Bacteroidales</taxon>
        <taxon>Prevotellaceae</taxon>
        <taxon>Alloprevotella</taxon>
    </lineage>
</organism>
<evidence type="ECO:0000313" key="2">
    <source>
        <dbReference type="Proteomes" id="UP000541425"/>
    </source>
</evidence>
<sequence>MRVKKGLELRDVCGEKVIIPQGIENLDFSKMINLNESAAFLWEKVCNEDFSEEQLTVALCEEYDVDTQTAQQDVHALVEEWKKLRILEA</sequence>
<proteinExistence type="predicted"/>
<dbReference type="Gene3D" id="1.10.10.1150">
    <property type="entry name" value="Coenzyme PQQ synthesis protein D (PqqD)"/>
    <property type="match status" value="1"/>
</dbReference>
<evidence type="ECO:0000313" key="1">
    <source>
        <dbReference type="EMBL" id="MBB3703005.1"/>
    </source>
</evidence>